<feature type="compositionally biased region" description="Low complexity" evidence="1">
    <location>
        <begin position="67"/>
        <end position="77"/>
    </location>
</feature>
<evidence type="ECO:0000313" key="2">
    <source>
        <dbReference type="EMBL" id="URD89720.1"/>
    </source>
</evidence>
<accession>A0A9E7F6Y3</accession>
<protein>
    <submittedName>
        <fullName evidence="2">Uncharacterized protein</fullName>
    </submittedName>
</protein>
<gene>
    <name evidence="2" type="ORF">MUK42_26803</name>
</gene>
<name>A0A9E7F6Y3_9LILI</name>
<feature type="region of interest" description="Disordered" evidence="1">
    <location>
        <begin position="35"/>
        <end position="89"/>
    </location>
</feature>
<dbReference type="EMBL" id="CP097504">
    <property type="protein sequence ID" value="URD89720.1"/>
    <property type="molecule type" value="Genomic_DNA"/>
</dbReference>
<keyword evidence="3" id="KW-1185">Reference proteome</keyword>
<reference evidence="2" key="1">
    <citation type="submission" date="2022-05" db="EMBL/GenBank/DDBJ databases">
        <title>The Musa troglodytarum L. genome provides insights into the mechanism of non-climacteric behaviour and enrichment of carotenoids.</title>
        <authorList>
            <person name="Wang J."/>
        </authorList>
    </citation>
    <scope>NUCLEOTIDE SEQUENCE</scope>
    <source>
        <tissue evidence="2">Leaf</tissue>
    </source>
</reference>
<organism evidence="2 3">
    <name type="scientific">Musa troglodytarum</name>
    <name type="common">fe'i banana</name>
    <dbReference type="NCBI Taxonomy" id="320322"/>
    <lineage>
        <taxon>Eukaryota</taxon>
        <taxon>Viridiplantae</taxon>
        <taxon>Streptophyta</taxon>
        <taxon>Embryophyta</taxon>
        <taxon>Tracheophyta</taxon>
        <taxon>Spermatophyta</taxon>
        <taxon>Magnoliopsida</taxon>
        <taxon>Liliopsida</taxon>
        <taxon>Zingiberales</taxon>
        <taxon>Musaceae</taxon>
        <taxon>Musa</taxon>
    </lineage>
</organism>
<proteinExistence type="predicted"/>
<dbReference type="AlphaFoldDB" id="A0A9E7F6Y3"/>
<sequence>MNSRPVILSHQAVVVFADVADIAHLQNCCKRTRRVTAGDDKPQRRRRRASAWRPSLETIKEERGAPDAADTAATEEAGGSEKAKPKSAAGIRPWGFMHERWFYVHVRTSSSICNAILALKCMRQSTHSKGFGNGIVGDDDIGN</sequence>
<dbReference type="Proteomes" id="UP001055439">
    <property type="component" value="Chromosome 2"/>
</dbReference>
<evidence type="ECO:0000256" key="1">
    <source>
        <dbReference type="SAM" id="MobiDB-lite"/>
    </source>
</evidence>
<evidence type="ECO:0000313" key="3">
    <source>
        <dbReference type="Proteomes" id="UP001055439"/>
    </source>
</evidence>